<evidence type="ECO:0000313" key="3">
    <source>
        <dbReference type="Proteomes" id="UP000323176"/>
    </source>
</evidence>
<dbReference type="EMBL" id="SAXY01000020">
    <property type="protein sequence ID" value="TXJ44948.1"/>
    <property type="molecule type" value="Genomic_DNA"/>
</dbReference>
<reference evidence="2 3" key="1">
    <citation type="journal article" date="1992" name="Lakartidningen">
        <title>[Penicillin V and not amoxicillin is the first choice preparation in acute otitis].</title>
        <authorList>
            <person name="Kamme C."/>
            <person name="Lundgren K."/>
            <person name="Prellner K."/>
        </authorList>
    </citation>
    <scope>NUCLEOTIDE SEQUENCE [LARGE SCALE GENOMIC DNA]</scope>
    <source>
        <strain evidence="2 3">PC5538III-hc</strain>
    </source>
</reference>
<accession>A0A5C8F5M3</accession>
<comment type="caution">
    <text evidence="2">The sequence shown here is derived from an EMBL/GenBank/DDBJ whole genome shotgun (WGS) entry which is preliminary data.</text>
</comment>
<sequence length="449" mass="52433">MNHIFVVGSMLDFALLDYNERGNTRNLDFNKVLSITVKSLRENASEQIKNYFSDKYNVAEKLKDSLPPKFISSMFYRAGICKKNNLDYPPDVNDAINNMKEKFYNFDESYKNLFTLAGIDSIKLKCLIPIIEEKDKIIETKINEYTDVKIAQVLRELEDINIILTNNLDKIENADIRGLEEEKENIIKKLNSLRIRIQSTFDSVNTDSKKYINLIKDRIHKEMFNFEELKEDVHKYNKQEKRKTGIFGLKTEYYNITITEKTVALSEVSNNFSKYANKCYKIINDEFNKLFDIQELRRSIKGIVVDIVDKKSKNFNENDIIMPIENALKKITIPEIKIEYKKYIDEIVNVFSSSGLLKGNDVADLKFQYSRLLDSMREDIQNNLDTINKKIENNLNIISSNFVDEISKDLENNINNIIKSLGNKEKAIEEYKKYIDIVKKSKALLNEIN</sequence>
<proteinExistence type="predicted"/>
<name>A0A5C8F5M3_BRAPL</name>
<feature type="coiled-coil region" evidence="1">
    <location>
        <begin position="154"/>
        <end position="196"/>
    </location>
</feature>
<evidence type="ECO:0000256" key="1">
    <source>
        <dbReference type="SAM" id="Coils"/>
    </source>
</evidence>
<dbReference type="Proteomes" id="UP000323176">
    <property type="component" value="Unassembled WGS sequence"/>
</dbReference>
<keyword evidence="1" id="KW-0175">Coiled coil</keyword>
<evidence type="ECO:0000313" key="2">
    <source>
        <dbReference type="EMBL" id="TXJ44948.1"/>
    </source>
</evidence>
<protein>
    <submittedName>
        <fullName evidence="2">Uncharacterized protein</fullName>
    </submittedName>
</protein>
<organism evidence="2 3">
    <name type="scientific">Brachyspira pilosicoli</name>
    <name type="common">Serpulina pilosicoli</name>
    <dbReference type="NCBI Taxonomy" id="52584"/>
    <lineage>
        <taxon>Bacteria</taxon>
        <taxon>Pseudomonadati</taxon>
        <taxon>Spirochaetota</taxon>
        <taxon>Spirochaetia</taxon>
        <taxon>Brachyspirales</taxon>
        <taxon>Brachyspiraceae</taxon>
        <taxon>Brachyspira</taxon>
    </lineage>
</organism>
<dbReference type="AlphaFoldDB" id="A0A5C8F5M3"/>
<gene>
    <name evidence="2" type="ORF">EPJ72_03125</name>
</gene>